<dbReference type="EMBL" id="QTTT01000001">
    <property type="protein sequence ID" value="REE98432.1"/>
    <property type="molecule type" value="Genomic_DNA"/>
</dbReference>
<dbReference type="AlphaFoldDB" id="A0A3D9SR61"/>
<comment type="caution">
    <text evidence="2">The sequence shown here is derived from an EMBL/GenBank/DDBJ whole genome shotgun (WGS) entry which is preliminary data.</text>
</comment>
<evidence type="ECO:0000313" key="3">
    <source>
        <dbReference type="Proteomes" id="UP000256661"/>
    </source>
</evidence>
<name>A0A3D9SR61_9ACTN</name>
<organism evidence="2 3">
    <name type="scientific">Thermomonospora umbrina</name>
    <dbReference type="NCBI Taxonomy" id="111806"/>
    <lineage>
        <taxon>Bacteria</taxon>
        <taxon>Bacillati</taxon>
        <taxon>Actinomycetota</taxon>
        <taxon>Actinomycetes</taxon>
        <taxon>Streptosporangiales</taxon>
        <taxon>Thermomonosporaceae</taxon>
        <taxon>Thermomonospora</taxon>
    </lineage>
</organism>
<feature type="region of interest" description="Disordered" evidence="1">
    <location>
        <begin position="95"/>
        <end position="120"/>
    </location>
</feature>
<evidence type="ECO:0000313" key="2">
    <source>
        <dbReference type="EMBL" id="REE98432.1"/>
    </source>
</evidence>
<feature type="region of interest" description="Disordered" evidence="1">
    <location>
        <begin position="298"/>
        <end position="331"/>
    </location>
</feature>
<dbReference type="SUPFAM" id="SSF53850">
    <property type="entry name" value="Periplasmic binding protein-like II"/>
    <property type="match status" value="1"/>
</dbReference>
<protein>
    <submittedName>
        <fullName evidence="2">Extracellular solute-binding protein</fullName>
    </submittedName>
</protein>
<reference evidence="2 3" key="1">
    <citation type="submission" date="2018-08" db="EMBL/GenBank/DDBJ databases">
        <title>Sequencing the genomes of 1000 actinobacteria strains.</title>
        <authorList>
            <person name="Klenk H.-P."/>
        </authorList>
    </citation>
    <scope>NUCLEOTIDE SEQUENCE [LARGE SCALE GENOMIC DNA]</scope>
    <source>
        <strain evidence="2 3">DSM 43927</strain>
    </source>
</reference>
<keyword evidence="3" id="KW-1185">Reference proteome</keyword>
<accession>A0A3D9SR61</accession>
<dbReference type="Proteomes" id="UP000256661">
    <property type="component" value="Unassembled WGS sequence"/>
</dbReference>
<proteinExistence type="predicted"/>
<evidence type="ECO:0000256" key="1">
    <source>
        <dbReference type="SAM" id="MobiDB-lite"/>
    </source>
</evidence>
<gene>
    <name evidence="2" type="ORF">DFJ69_3921</name>
</gene>
<sequence>MAAAVLLAGLGGGGVWAIGTLTEPCPGAPLSVTVAVEPEIAPPLREIADRFETARHRVTGRCVTVRITAADAATTARALGRGDSDVDAWVPESTNRLTEARRAGPGGSDVPPDGPSLAGSPVVFATTRPAADDLRAARVRPSWRLLLSDHAGGLWVAHRMLDPAVDTTGTFAMAALDQVANPGRAAVAELRRTAPKGVAPLFAELTGVDRFGRPLLVTSEQTMVNHNLAHRPNPAVALVPHEGTLMLDYPLAVVAKDPQRREAVDAFLSAARSRSSRITLQRYGFRAPDGTIGASQARRLGLDPAAPKPLKLPTRKELDRAAASWRVSAPR</sequence>
<dbReference type="Pfam" id="PF13531">
    <property type="entry name" value="SBP_bac_11"/>
    <property type="match status" value="1"/>
</dbReference>